<name>A0ACB8RK62_9AGAM</name>
<reference evidence="1" key="1">
    <citation type="submission" date="2021-02" db="EMBL/GenBank/DDBJ databases">
        <authorList>
            <consortium name="DOE Joint Genome Institute"/>
            <person name="Ahrendt S."/>
            <person name="Looney B.P."/>
            <person name="Miyauchi S."/>
            <person name="Morin E."/>
            <person name="Drula E."/>
            <person name="Courty P.E."/>
            <person name="Chicoki N."/>
            <person name="Fauchery L."/>
            <person name="Kohler A."/>
            <person name="Kuo A."/>
            <person name="Labutti K."/>
            <person name="Pangilinan J."/>
            <person name="Lipzen A."/>
            <person name="Riley R."/>
            <person name="Andreopoulos W."/>
            <person name="He G."/>
            <person name="Johnson J."/>
            <person name="Barry K.W."/>
            <person name="Grigoriev I.V."/>
            <person name="Nagy L."/>
            <person name="Hibbett D."/>
            <person name="Henrissat B."/>
            <person name="Matheny P.B."/>
            <person name="Labbe J."/>
            <person name="Martin F."/>
        </authorList>
    </citation>
    <scope>NUCLEOTIDE SEQUENCE</scope>
    <source>
        <strain evidence="1">FP105234-sp</strain>
    </source>
</reference>
<comment type="caution">
    <text evidence="1">The sequence shown here is derived from an EMBL/GenBank/DDBJ whole genome shotgun (WGS) entry which is preliminary data.</text>
</comment>
<keyword evidence="2" id="KW-1185">Reference proteome</keyword>
<evidence type="ECO:0000313" key="2">
    <source>
        <dbReference type="Proteomes" id="UP000814033"/>
    </source>
</evidence>
<protein>
    <submittedName>
        <fullName evidence="1">Uncharacterized protein</fullName>
    </submittedName>
</protein>
<proteinExistence type="predicted"/>
<sequence>MNLSVDVVTVDPIARVMTLDWQVIDDSCIPSNFLIGDPFPSNCPLVNIYVDQNLLAPFQGNGNQPQPIGSSALSSSALSSTPIFQYNVSSLLLYASSSAVFRTTLAMYSRSGAIGGPVNNRRALERSPENYPFDTYATAVIMFAQTNDTSAFVTLSIDDPTGIAFGYYVKAKRLFEDQSAPVDPGFDFVYLPLVISRAALVKTYAIVAIMAMWSITLCLVAIALKAVVFGHTMDSAALVVPAATLFAFTSLRSTLPGAPAQFGAIIDFVGTLPAIALLLVATVICLMAFLLRRPAERHTERHGGGAKDEGTLTQDSS</sequence>
<organism evidence="1 2">
    <name type="scientific">Auriscalpium vulgare</name>
    <dbReference type="NCBI Taxonomy" id="40419"/>
    <lineage>
        <taxon>Eukaryota</taxon>
        <taxon>Fungi</taxon>
        <taxon>Dikarya</taxon>
        <taxon>Basidiomycota</taxon>
        <taxon>Agaricomycotina</taxon>
        <taxon>Agaricomycetes</taxon>
        <taxon>Russulales</taxon>
        <taxon>Auriscalpiaceae</taxon>
        <taxon>Auriscalpium</taxon>
    </lineage>
</organism>
<reference evidence="1" key="2">
    <citation type="journal article" date="2022" name="New Phytol.">
        <title>Evolutionary transition to the ectomycorrhizal habit in the genomes of a hyperdiverse lineage of mushroom-forming fungi.</title>
        <authorList>
            <person name="Looney B."/>
            <person name="Miyauchi S."/>
            <person name="Morin E."/>
            <person name="Drula E."/>
            <person name="Courty P.E."/>
            <person name="Kohler A."/>
            <person name="Kuo A."/>
            <person name="LaButti K."/>
            <person name="Pangilinan J."/>
            <person name="Lipzen A."/>
            <person name="Riley R."/>
            <person name="Andreopoulos W."/>
            <person name="He G."/>
            <person name="Johnson J."/>
            <person name="Nolan M."/>
            <person name="Tritt A."/>
            <person name="Barry K.W."/>
            <person name="Grigoriev I.V."/>
            <person name="Nagy L.G."/>
            <person name="Hibbett D."/>
            <person name="Henrissat B."/>
            <person name="Matheny P.B."/>
            <person name="Labbe J."/>
            <person name="Martin F.M."/>
        </authorList>
    </citation>
    <scope>NUCLEOTIDE SEQUENCE</scope>
    <source>
        <strain evidence="1">FP105234-sp</strain>
    </source>
</reference>
<evidence type="ECO:0000313" key="1">
    <source>
        <dbReference type="EMBL" id="KAI0044320.1"/>
    </source>
</evidence>
<dbReference type="Proteomes" id="UP000814033">
    <property type="component" value="Unassembled WGS sequence"/>
</dbReference>
<dbReference type="EMBL" id="MU275987">
    <property type="protein sequence ID" value="KAI0044320.1"/>
    <property type="molecule type" value="Genomic_DNA"/>
</dbReference>
<gene>
    <name evidence="1" type="ORF">FA95DRAFT_1562383</name>
</gene>
<accession>A0ACB8RK62</accession>